<dbReference type="Proteomes" id="UP000239649">
    <property type="component" value="Unassembled WGS sequence"/>
</dbReference>
<dbReference type="SMART" id="SM00825">
    <property type="entry name" value="PKS_KS"/>
    <property type="match status" value="1"/>
</dbReference>
<name>A0A2P6VKG8_9CHLO</name>
<dbReference type="InterPro" id="IPR014031">
    <property type="entry name" value="Ketoacyl_synth_C"/>
</dbReference>
<dbReference type="OrthoDB" id="514228at2759"/>
<dbReference type="AlphaFoldDB" id="A0A2P6VKG8"/>
<keyword evidence="3" id="KW-0808">Transferase</keyword>
<gene>
    <name evidence="5" type="ORF">C2E20_2119</name>
</gene>
<dbReference type="GO" id="GO:0006633">
    <property type="term" value="P:fatty acid biosynthetic process"/>
    <property type="evidence" value="ECO:0007669"/>
    <property type="project" value="TreeGrafter"/>
</dbReference>
<dbReference type="Gene3D" id="3.40.50.720">
    <property type="entry name" value="NAD(P)-binding Rossmann-like Domain"/>
    <property type="match status" value="1"/>
</dbReference>
<accession>A0A2P6VKG8</accession>
<keyword evidence="6" id="KW-1185">Reference proteome</keyword>
<dbReference type="InterPro" id="IPR014030">
    <property type="entry name" value="Ketoacyl_synth_N"/>
</dbReference>
<comment type="similarity">
    <text evidence="3">Belongs to the thiolase-like superfamily. Beta-ketoacyl-ACP synthases family.</text>
</comment>
<dbReference type="InterPro" id="IPR013968">
    <property type="entry name" value="PKS_KR"/>
</dbReference>
<protein>
    <submittedName>
        <fullName evidence="5">Polyketide synthase isoform A</fullName>
    </submittedName>
</protein>
<dbReference type="CDD" id="cd00833">
    <property type="entry name" value="PKS"/>
    <property type="match status" value="1"/>
</dbReference>
<dbReference type="InterPro" id="IPR016039">
    <property type="entry name" value="Thiolase-like"/>
</dbReference>
<proteinExistence type="inferred from homology"/>
<dbReference type="PANTHER" id="PTHR43775:SF37">
    <property type="entry name" value="SI:DKEY-61P9.11"/>
    <property type="match status" value="1"/>
</dbReference>
<dbReference type="InterPro" id="IPR020841">
    <property type="entry name" value="PKS_Beta-ketoAc_synthase_dom"/>
</dbReference>
<organism evidence="5 6">
    <name type="scientific">Micractinium conductrix</name>
    <dbReference type="NCBI Taxonomy" id="554055"/>
    <lineage>
        <taxon>Eukaryota</taxon>
        <taxon>Viridiplantae</taxon>
        <taxon>Chlorophyta</taxon>
        <taxon>core chlorophytes</taxon>
        <taxon>Trebouxiophyceae</taxon>
        <taxon>Chlorellales</taxon>
        <taxon>Chlorellaceae</taxon>
        <taxon>Chlorella clade</taxon>
        <taxon>Micractinium</taxon>
    </lineage>
</organism>
<dbReference type="Pfam" id="PF00109">
    <property type="entry name" value="ketoacyl-synt"/>
    <property type="match status" value="1"/>
</dbReference>
<evidence type="ECO:0000256" key="1">
    <source>
        <dbReference type="ARBA" id="ARBA00022450"/>
    </source>
</evidence>
<feature type="domain" description="Ketosynthase family 3 (KS3)" evidence="4">
    <location>
        <begin position="36"/>
        <end position="442"/>
    </location>
</feature>
<dbReference type="Pfam" id="PF08659">
    <property type="entry name" value="KR"/>
    <property type="match status" value="1"/>
</dbReference>
<dbReference type="Pfam" id="PF02801">
    <property type="entry name" value="Ketoacyl-synt_C"/>
    <property type="match status" value="1"/>
</dbReference>
<dbReference type="Gene3D" id="3.40.47.10">
    <property type="match status" value="1"/>
</dbReference>
<dbReference type="InterPro" id="IPR050091">
    <property type="entry name" value="PKS_NRPS_Biosynth_Enz"/>
</dbReference>
<evidence type="ECO:0000313" key="6">
    <source>
        <dbReference type="Proteomes" id="UP000239649"/>
    </source>
</evidence>
<dbReference type="STRING" id="554055.A0A2P6VKG8"/>
<dbReference type="SUPFAM" id="SSF53901">
    <property type="entry name" value="Thiolase-like"/>
    <property type="match status" value="1"/>
</dbReference>
<comment type="caution">
    <text evidence="5">The sequence shown here is derived from an EMBL/GenBank/DDBJ whole genome shotgun (WGS) entry which is preliminary data.</text>
</comment>
<evidence type="ECO:0000259" key="4">
    <source>
        <dbReference type="PROSITE" id="PS52004"/>
    </source>
</evidence>
<evidence type="ECO:0000256" key="3">
    <source>
        <dbReference type="RuleBase" id="RU003694"/>
    </source>
</evidence>
<dbReference type="EMBL" id="LHPF02000004">
    <property type="protein sequence ID" value="PSC74592.1"/>
    <property type="molecule type" value="Genomic_DNA"/>
</dbReference>
<evidence type="ECO:0000313" key="5">
    <source>
        <dbReference type="EMBL" id="PSC74592.1"/>
    </source>
</evidence>
<dbReference type="GO" id="GO:0004312">
    <property type="term" value="F:fatty acid synthase activity"/>
    <property type="evidence" value="ECO:0007669"/>
    <property type="project" value="TreeGrafter"/>
</dbReference>
<reference evidence="5 6" key="1">
    <citation type="journal article" date="2018" name="Plant J.">
        <title>Genome sequences of Chlorella sorokiniana UTEX 1602 and Micractinium conductrix SAG 241.80: implications to maltose excretion by a green alga.</title>
        <authorList>
            <person name="Arriola M.B."/>
            <person name="Velmurugan N."/>
            <person name="Zhang Y."/>
            <person name="Plunkett M.H."/>
            <person name="Hondzo H."/>
            <person name="Barney B.M."/>
        </authorList>
    </citation>
    <scope>NUCLEOTIDE SEQUENCE [LARGE SCALE GENOMIC DNA]</scope>
    <source>
        <strain evidence="5 6">SAG 241.80</strain>
    </source>
</reference>
<evidence type="ECO:0000256" key="2">
    <source>
        <dbReference type="ARBA" id="ARBA00022553"/>
    </source>
</evidence>
<dbReference type="PROSITE" id="PS52004">
    <property type="entry name" value="KS3_2"/>
    <property type="match status" value="1"/>
</dbReference>
<dbReference type="PANTHER" id="PTHR43775">
    <property type="entry name" value="FATTY ACID SYNTHASE"/>
    <property type="match status" value="1"/>
</dbReference>
<keyword evidence="1" id="KW-0596">Phosphopantetheine</keyword>
<keyword evidence="2" id="KW-0597">Phosphoprotein</keyword>
<sequence>MARPLAFAVGLADDDIARFLDSGSDSDWDEDVVQVPPLHRATTVSAPPPPITLLTATAWRGPEQTYPSGDASRLVPPSRWDVDVGWPGESALPKQFGSFVEGAELFDHVFFAVSAPEALAMDAQQRLLLEGCWEALGASAVGASSTTDAAAARAVAVGVGVSYTEYYLNAASQGMTALSATSGSLSVVCGRVSFALGLKGPSLSVDTACSSSLVVAHLAATSFLPGGCRRALAAGVNLTVRAETTAVLSKAGMLAVDGRCKTLDAAADGYMRGEACVVHLLEAATSGDRSPRGAMEAAVLLGTAVNQDGRSSSLTAPNGPSQQAVIRAALERAGVPALDIGTLEMHGTGTALGDPIEVGAAFLVLQATGRAPLELHAAKSRLLHAEPAAGAVGLAQLVLRLGQMGRHHILHLHAINPHVASAQVLVMSCQLSAPALAYLADHQRAAGVALHSCAFIGGGWWSLLPCDDCGSRTCPADRLATSSRLALRAGDIPGVDMYGHTLQGLVWNMPRLVVRKPDASLAARGVSTAAAKHLDGAVIITGGLGALGALASAWLCGTSSQSDLWLLGRSGRASGETLAQLVHSVRQVTCAKADNLQARYMAPSTCCQDA</sequence>